<organism evidence="2 3">
    <name type="scientific">Drosophila rhopaloa</name>
    <name type="common">Fruit fly</name>
    <dbReference type="NCBI Taxonomy" id="1041015"/>
    <lineage>
        <taxon>Eukaryota</taxon>
        <taxon>Metazoa</taxon>
        <taxon>Ecdysozoa</taxon>
        <taxon>Arthropoda</taxon>
        <taxon>Hexapoda</taxon>
        <taxon>Insecta</taxon>
        <taxon>Pterygota</taxon>
        <taxon>Neoptera</taxon>
        <taxon>Endopterygota</taxon>
        <taxon>Diptera</taxon>
        <taxon>Brachycera</taxon>
        <taxon>Muscomorpha</taxon>
        <taxon>Ephydroidea</taxon>
        <taxon>Drosophilidae</taxon>
        <taxon>Drosophila</taxon>
        <taxon>Sophophora</taxon>
    </lineage>
</organism>
<name>A0ABM5JCP5_DRORH</name>
<feature type="compositionally biased region" description="Low complexity" evidence="1">
    <location>
        <begin position="13"/>
        <end position="79"/>
    </location>
</feature>
<accession>A0ABM5JCP5</accession>
<reference evidence="3" key="1">
    <citation type="journal article" date="2021" name="Elife">
        <title>Highly contiguous assemblies of 101 drosophilid genomes.</title>
        <authorList>
            <person name="Kim B.Y."/>
            <person name="Wang J.R."/>
            <person name="Miller D.E."/>
            <person name="Barmina O."/>
            <person name="Delaney E."/>
            <person name="Thompson A."/>
            <person name="Comeault A.A."/>
            <person name="Peede D."/>
            <person name="D'Agostino E.R."/>
            <person name="Pelaez J."/>
            <person name="Aguilar J.M."/>
            <person name="Haji D."/>
            <person name="Matsunaga T."/>
            <person name="Armstrong E.E."/>
            <person name="Zych M."/>
            <person name="Ogawa Y."/>
            <person name="Stamenkovic-Radak M."/>
            <person name="Jelic M."/>
            <person name="Veselinovic M.S."/>
            <person name="Tanaskovic M."/>
            <person name="Eric P."/>
            <person name="Gao J.J."/>
            <person name="Katoh T.K."/>
            <person name="Toda M.J."/>
            <person name="Watabe H."/>
            <person name="Watada M."/>
            <person name="Davis J.S."/>
            <person name="Moyle L.C."/>
            <person name="Manoli G."/>
            <person name="Bertolini E."/>
            <person name="Kostal V."/>
            <person name="Hawley R.S."/>
            <person name="Takahashi A."/>
            <person name="Jones C.D."/>
            <person name="Price D.K."/>
            <person name="Whiteman N."/>
            <person name="Kopp A."/>
            <person name="Matute D.R."/>
            <person name="Petrov D.A."/>
        </authorList>
    </citation>
    <scope>NUCLEOTIDE SEQUENCE [LARGE SCALE GENOMIC DNA]</scope>
</reference>
<dbReference type="GeneID" id="123037884"/>
<evidence type="ECO:0000313" key="3">
    <source>
        <dbReference type="Proteomes" id="UP001652680"/>
    </source>
</evidence>
<dbReference type="RefSeq" id="XP_044316595.1">
    <property type="nucleotide sequence ID" value="XM_044460660.1"/>
</dbReference>
<feature type="compositionally biased region" description="Basic and acidic residues" evidence="1">
    <location>
        <begin position="81"/>
        <end position="94"/>
    </location>
</feature>
<feature type="region of interest" description="Disordered" evidence="1">
    <location>
        <begin position="1"/>
        <end position="117"/>
    </location>
</feature>
<evidence type="ECO:0000313" key="2">
    <source>
        <dbReference type="EnsemblMetazoa" id="XP_044316595.1"/>
    </source>
</evidence>
<dbReference type="EnsemblMetazoa" id="XM_044460660.1">
    <property type="protein sequence ID" value="XP_044316595.1"/>
    <property type="gene ID" value="LOC123037884"/>
</dbReference>
<sequence>MGRQAPHRNPHGTTPTPTTRNTLATPTTTNTTTATTRNTLATPTTTNTTTATTRNTLATPTTTNRTITSTRQTLATSTTKETTRQATDNEERPPMPRTTTGTKRHQLADHQRPQTKWVTPRRLSALDFPGVKPINLSEESEEEWEPKPRGREEHLKRVEEAVVRLKATWRSGNRKTTLVVSDNHTTRIRIGRDGHVHTNTNETPVS</sequence>
<reference evidence="2" key="2">
    <citation type="submission" date="2025-05" db="UniProtKB">
        <authorList>
            <consortium name="EnsemblMetazoa"/>
        </authorList>
    </citation>
    <scope>IDENTIFICATION</scope>
</reference>
<keyword evidence="3" id="KW-1185">Reference proteome</keyword>
<feature type="compositionally biased region" description="Basic residues" evidence="1">
    <location>
        <begin position="1"/>
        <end position="10"/>
    </location>
</feature>
<protein>
    <recommendedName>
        <fullName evidence="4">Integumentary mucin C.1-like</fullName>
    </recommendedName>
</protein>
<proteinExistence type="predicted"/>
<evidence type="ECO:0008006" key="4">
    <source>
        <dbReference type="Google" id="ProtNLM"/>
    </source>
</evidence>
<evidence type="ECO:0000256" key="1">
    <source>
        <dbReference type="SAM" id="MobiDB-lite"/>
    </source>
</evidence>
<dbReference type="Proteomes" id="UP001652680">
    <property type="component" value="Unassembled WGS sequence"/>
</dbReference>